<feature type="domain" description="ABC transporter" evidence="12">
    <location>
        <begin position="5"/>
        <end position="242"/>
    </location>
</feature>
<evidence type="ECO:0000313" key="13">
    <source>
        <dbReference type="EMBL" id="MDP8186654.1"/>
    </source>
</evidence>
<evidence type="ECO:0000259" key="12">
    <source>
        <dbReference type="PROSITE" id="PS50893"/>
    </source>
</evidence>
<evidence type="ECO:0000256" key="11">
    <source>
        <dbReference type="ARBA" id="ARBA00023136"/>
    </source>
</evidence>
<organism evidence="13 14">
    <name type="scientific">Pasteurella atlantica</name>
    <dbReference type="NCBI Taxonomy" id="2827233"/>
    <lineage>
        <taxon>Bacteria</taxon>
        <taxon>Pseudomonadati</taxon>
        <taxon>Pseudomonadota</taxon>
        <taxon>Gammaproteobacteria</taxon>
        <taxon>Pasteurellales</taxon>
        <taxon>Pasteurellaceae</taxon>
        <taxon>Pasteurella</taxon>
    </lineage>
</organism>
<name>A0AAW8CG96_9PAST</name>
<dbReference type="RefSeq" id="WP_211597394.1">
    <property type="nucleotide sequence ID" value="NZ_JAGRQI010000004.1"/>
</dbReference>
<dbReference type="FunFam" id="3.40.50.300:FF:000127">
    <property type="entry name" value="Ribose import ATP-binding protein RbsA"/>
    <property type="match status" value="1"/>
</dbReference>
<dbReference type="InterPro" id="IPR013455">
    <property type="entry name" value="ABC_transptr_XylG"/>
</dbReference>
<evidence type="ECO:0000256" key="6">
    <source>
        <dbReference type="ARBA" id="ARBA00022597"/>
    </source>
</evidence>
<evidence type="ECO:0000256" key="3">
    <source>
        <dbReference type="ARBA" id="ARBA00022448"/>
    </source>
</evidence>
<feature type="domain" description="ABC transporter" evidence="12">
    <location>
        <begin position="259"/>
        <end position="499"/>
    </location>
</feature>
<evidence type="ECO:0000256" key="1">
    <source>
        <dbReference type="ARBA" id="ARBA00004202"/>
    </source>
</evidence>
<evidence type="ECO:0000256" key="7">
    <source>
        <dbReference type="ARBA" id="ARBA00022737"/>
    </source>
</evidence>
<dbReference type="GO" id="GO:0005524">
    <property type="term" value="F:ATP binding"/>
    <property type="evidence" value="ECO:0007669"/>
    <property type="project" value="UniProtKB-KW"/>
</dbReference>
<evidence type="ECO:0000256" key="8">
    <source>
        <dbReference type="ARBA" id="ARBA00022741"/>
    </source>
</evidence>
<keyword evidence="5" id="KW-0997">Cell inner membrane</keyword>
<proteinExistence type="predicted"/>
<dbReference type="Proteomes" id="UP001230466">
    <property type="component" value="Unassembled WGS sequence"/>
</dbReference>
<evidence type="ECO:0000256" key="10">
    <source>
        <dbReference type="ARBA" id="ARBA00022967"/>
    </source>
</evidence>
<dbReference type="PANTHER" id="PTHR43790:SF1">
    <property type="entry name" value="XYLOSE IMPORT ATP-BINDING PROTEIN XYLG"/>
    <property type="match status" value="1"/>
</dbReference>
<evidence type="ECO:0000256" key="2">
    <source>
        <dbReference type="ARBA" id="ARBA00004533"/>
    </source>
</evidence>
<keyword evidence="11" id="KW-0472">Membrane</keyword>
<evidence type="ECO:0000256" key="9">
    <source>
        <dbReference type="ARBA" id="ARBA00022840"/>
    </source>
</evidence>
<dbReference type="NCBIfam" id="NF010069">
    <property type="entry name" value="PRK13549.1"/>
    <property type="match status" value="1"/>
</dbReference>
<dbReference type="EMBL" id="JASAYJ010000004">
    <property type="protein sequence ID" value="MDP8186654.1"/>
    <property type="molecule type" value="Genomic_DNA"/>
</dbReference>
<keyword evidence="10" id="KW-1278">Translocase</keyword>
<dbReference type="CDD" id="cd03216">
    <property type="entry name" value="ABC_Carb_Monos_I"/>
    <property type="match status" value="1"/>
</dbReference>
<dbReference type="PANTHER" id="PTHR43790">
    <property type="entry name" value="CARBOHYDRATE TRANSPORT ATP-BINDING PROTEIN MG119-RELATED"/>
    <property type="match status" value="1"/>
</dbReference>
<dbReference type="PROSITE" id="PS00211">
    <property type="entry name" value="ABC_TRANSPORTER_1"/>
    <property type="match status" value="1"/>
</dbReference>
<evidence type="ECO:0000256" key="5">
    <source>
        <dbReference type="ARBA" id="ARBA00022519"/>
    </source>
</evidence>
<dbReference type="AlphaFoldDB" id="A0AAW8CG96"/>
<dbReference type="InterPro" id="IPR017871">
    <property type="entry name" value="ABC_transporter-like_CS"/>
</dbReference>
<sequence>MTKLLEMKNITKKFGDVIALNNISISLSKGEILSLCGENGSGKSTLMKVLCGIYPYGEYDGEIYFSNHKLEPKNIKDTEEKGISIIHQELTLVKNMSVVENIFLGNEISNNGITDDNQMYLKCKKLLQSVELNIDPNTKVGELGIGQQQLVEIAKALNKKVQLLILDEPTSSLTEKETKVLLNLIKNLKVHNIACIYISHKLNEVKEISDNICIIRDGEHIGTYSMAAMSEDDIITKMVGREITSLYPREEHQIGEEILRIENLTAYHPINTHIKRLDHINFNLCSGEILGIAGLVGSRRTEMAQCIFGSYEGKYNGDILIDNQKVTIKNCSQAIKHKIVMVPEDRKKHGIISIMEVGKNITLSSLKEYSFKNIINNAKEETVIQNSIEKLKVKTSSPKLAIGRLSGGNQQKAILAKCLLLNPNILILDEPTRGIDVGAKYEIYKLIYQLAQKGIGIIVISSELPEVLGISDRILVMHEGQIKANLINHNLTQEKVMEAALKE</sequence>
<gene>
    <name evidence="13" type="ORF">QJU78_02515</name>
</gene>
<accession>A0AAW8CG96</accession>
<keyword evidence="6" id="KW-0762">Sugar transport</keyword>
<keyword evidence="9 13" id="KW-0067">ATP-binding</keyword>
<dbReference type="GO" id="GO:0015614">
    <property type="term" value="F:ABC-type D-xylose transporter activity"/>
    <property type="evidence" value="ECO:0007669"/>
    <property type="project" value="InterPro"/>
</dbReference>
<comment type="subcellular location">
    <subcellularLocation>
        <location evidence="2">Cell inner membrane</location>
    </subcellularLocation>
    <subcellularLocation>
        <location evidence="1">Cell membrane</location>
        <topology evidence="1">Peripheral membrane protein</topology>
    </subcellularLocation>
</comment>
<comment type="caution">
    <text evidence="13">The sequence shown here is derived from an EMBL/GenBank/DDBJ whole genome shotgun (WGS) entry which is preliminary data.</text>
</comment>
<dbReference type="InterPro" id="IPR027417">
    <property type="entry name" value="P-loop_NTPase"/>
</dbReference>
<dbReference type="InterPro" id="IPR003439">
    <property type="entry name" value="ABC_transporter-like_ATP-bd"/>
</dbReference>
<keyword evidence="7" id="KW-0677">Repeat</keyword>
<dbReference type="SMART" id="SM00382">
    <property type="entry name" value="AAA"/>
    <property type="match status" value="2"/>
</dbReference>
<dbReference type="SUPFAM" id="SSF52540">
    <property type="entry name" value="P-loop containing nucleoside triphosphate hydrolases"/>
    <property type="match status" value="2"/>
</dbReference>
<evidence type="ECO:0000313" key="14">
    <source>
        <dbReference type="Proteomes" id="UP001230466"/>
    </source>
</evidence>
<dbReference type="PROSITE" id="PS50893">
    <property type="entry name" value="ABC_TRANSPORTER_2"/>
    <property type="match status" value="2"/>
</dbReference>
<evidence type="ECO:0000256" key="4">
    <source>
        <dbReference type="ARBA" id="ARBA00022475"/>
    </source>
</evidence>
<dbReference type="InterPro" id="IPR003593">
    <property type="entry name" value="AAA+_ATPase"/>
</dbReference>
<dbReference type="GO" id="GO:0016887">
    <property type="term" value="F:ATP hydrolysis activity"/>
    <property type="evidence" value="ECO:0007669"/>
    <property type="project" value="InterPro"/>
</dbReference>
<dbReference type="GO" id="GO:0005886">
    <property type="term" value="C:plasma membrane"/>
    <property type="evidence" value="ECO:0007669"/>
    <property type="project" value="UniProtKB-SubCell"/>
</dbReference>
<keyword evidence="3" id="KW-0813">Transport</keyword>
<dbReference type="NCBIfam" id="TIGR02633">
    <property type="entry name" value="xylG"/>
    <property type="match status" value="1"/>
</dbReference>
<dbReference type="InterPro" id="IPR050107">
    <property type="entry name" value="ABC_carbohydrate_import_ATPase"/>
</dbReference>
<reference evidence="13" key="1">
    <citation type="journal article" date="2023" name="Front. Microbiol.">
        <title>Phylogeography and host specificity of Pasteurellaceae pathogenic to sea-farmed fish in the north-east Atlantic.</title>
        <authorList>
            <person name="Gulla S."/>
            <person name="Colquhoun D.J."/>
            <person name="Olsen A.B."/>
            <person name="Spilsberg B."/>
            <person name="Lagesen K."/>
            <person name="Aakesson C.P."/>
            <person name="Strom S."/>
            <person name="Manji F."/>
            <person name="Birkbeck T.H."/>
            <person name="Nilsen H.K."/>
        </authorList>
    </citation>
    <scope>NUCLEOTIDE SEQUENCE</scope>
    <source>
        <strain evidence="13">VIB1234</strain>
    </source>
</reference>
<dbReference type="Gene3D" id="3.40.50.300">
    <property type="entry name" value="P-loop containing nucleotide triphosphate hydrolases"/>
    <property type="match status" value="2"/>
</dbReference>
<dbReference type="CDD" id="cd03215">
    <property type="entry name" value="ABC_Carb_Monos_II"/>
    <property type="match status" value="1"/>
</dbReference>
<keyword evidence="8" id="KW-0547">Nucleotide-binding</keyword>
<dbReference type="FunFam" id="3.40.50.300:FF:000126">
    <property type="entry name" value="Galactose/methyl galactoside import ATP-binding protein MglA"/>
    <property type="match status" value="1"/>
</dbReference>
<dbReference type="Pfam" id="PF00005">
    <property type="entry name" value="ABC_tran"/>
    <property type="match status" value="2"/>
</dbReference>
<keyword evidence="4" id="KW-1003">Cell membrane</keyword>
<protein>
    <submittedName>
        <fullName evidence="13">Xylose ABC transporter ATP-binding protein</fullName>
    </submittedName>
</protein>